<sequence>MGVSPSAFYHWLSNRASPKKDVALDIKATEIFNYHRKTLGYRRLTNELRKEGFDVGYYKTWRLMSRLGLQARYPKRFKVNHWMEYCRQH</sequence>
<dbReference type="AlphaFoldDB" id="A0A330LMG5"/>
<name>A0A330LMG5_9GAMM</name>
<accession>A0A330LMG5</accession>
<dbReference type="OrthoDB" id="6321985at2"/>
<keyword evidence="3" id="KW-1185">Reference proteome</keyword>
<dbReference type="PANTHER" id="PTHR46889">
    <property type="entry name" value="TRANSPOSASE INSF FOR INSERTION SEQUENCE IS3B-RELATED"/>
    <property type="match status" value="1"/>
</dbReference>
<evidence type="ECO:0000313" key="3">
    <source>
        <dbReference type="Proteomes" id="UP000250163"/>
    </source>
</evidence>
<feature type="domain" description="HTH-like" evidence="1">
    <location>
        <begin position="27"/>
        <end position="77"/>
    </location>
</feature>
<evidence type="ECO:0000313" key="2">
    <source>
        <dbReference type="EMBL" id="SQD77829.1"/>
    </source>
</evidence>
<organism evidence="2 3">
    <name type="scientific">Moritella yayanosii</name>
    <dbReference type="NCBI Taxonomy" id="69539"/>
    <lineage>
        <taxon>Bacteria</taxon>
        <taxon>Pseudomonadati</taxon>
        <taxon>Pseudomonadota</taxon>
        <taxon>Gammaproteobacteria</taxon>
        <taxon>Alteromonadales</taxon>
        <taxon>Moritellaceae</taxon>
        <taxon>Moritella</taxon>
    </lineage>
</organism>
<reference evidence="3" key="1">
    <citation type="submission" date="2018-05" db="EMBL/GenBank/DDBJ databases">
        <authorList>
            <person name="Cea G.-C."/>
            <person name="William W."/>
        </authorList>
    </citation>
    <scope>NUCLEOTIDE SEQUENCE [LARGE SCALE GENOMIC DNA]</scope>
    <source>
        <strain evidence="3">DB21MT 5</strain>
    </source>
</reference>
<dbReference type="RefSeq" id="WP_112713630.1">
    <property type="nucleotide sequence ID" value="NZ_LS483250.1"/>
</dbReference>
<dbReference type="PANTHER" id="PTHR46889:SF4">
    <property type="entry name" value="TRANSPOSASE INSO FOR INSERTION SEQUENCE ELEMENT IS911B-RELATED"/>
    <property type="match status" value="1"/>
</dbReference>
<dbReference type="InterPro" id="IPR025948">
    <property type="entry name" value="HTH-like_dom"/>
</dbReference>
<evidence type="ECO:0000259" key="1">
    <source>
        <dbReference type="Pfam" id="PF13276"/>
    </source>
</evidence>
<gene>
    <name evidence="2" type="ORF">MORIYA_1351</name>
</gene>
<protein>
    <submittedName>
        <fullName evidence="2">Transposase</fullName>
    </submittedName>
</protein>
<dbReference type="Proteomes" id="UP000250163">
    <property type="component" value="Chromosome MORIYA"/>
</dbReference>
<dbReference type="Pfam" id="PF13276">
    <property type="entry name" value="HTH_21"/>
    <property type="match status" value="1"/>
</dbReference>
<dbReference type="EMBL" id="LS483250">
    <property type="protein sequence ID" value="SQD77829.1"/>
    <property type="molecule type" value="Genomic_DNA"/>
</dbReference>
<dbReference type="InterPro" id="IPR050900">
    <property type="entry name" value="Transposase_IS3/IS150/IS904"/>
</dbReference>
<proteinExistence type="predicted"/>
<dbReference type="KEGG" id="mya:MORIYA_1351"/>